<evidence type="ECO:0000313" key="3">
    <source>
        <dbReference type="Proteomes" id="UP001225596"/>
    </source>
</evidence>
<feature type="transmembrane region" description="Helical" evidence="1">
    <location>
        <begin position="48"/>
        <end position="69"/>
    </location>
</feature>
<evidence type="ECO:0000313" key="2">
    <source>
        <dbReference type="EMBL" id="MDQ9169156.1"/>
    </source>
</evidence>
<dbReference type="EMBL" id="JAUYVH010000001">
    <property type="protein sequence ID" value="MDQ9169156.1"/>
    <property type="molecule type" value="Genomic_DNA"/>
</dbReference>
<dbReference type="Proteomes" id="UP001225596">
    <property type="component" value="Unassembled WGS sequence"/>
</dbReference>
<reference evidence="2 3" key="1">
    <citation type="submission" date="2023-08" db="EMBL/GenBank/DDBJ databases">
        <title>Oxalobacteraceae gen .nov., isolated from river sludge outside the plant.</title>
        <authorList>
            <person name="Zhao S.Y."/>
        </authorList>
    </citation>
    <scope>NUCLEOTIDE SEQUENCE [LARGE SCALE GENOMIC DNA]</scope>
    <source>
        <strain evidence="2 3">R-40</strain>
    </source>
</reference>
<keyword evidence="3" id="KW-1185">Reference proteome</keyword>
<sequence length="85" mass="9946">MLRAELICPLCKKPIEVNKSALELWLQLLIWLPGIPLFKLWLADDPPLWGWVITGFLAVLSILGWCYIWKNRLKDWPRYVKASAL</sequence>
<feature type="transmembrane region" description="Helical" evidence="1">
    <location>
        <begin position="21"/>
        <end position="42"/>
    </location>
</feature>
<keyword evidence="1" id="KW-1133">Transmembrane helix</keyword>
<accession>A0ABU1BL32</accession>
<name>A0ABU1BL32_9BURK</name>
<protein>
    <submittedName>
        <fullName evidence="2">Uncharacterized protein</fullName>
    </submittedName>
</protein>
<evidence type="ECO:0000256" key="1">
    <source>
        <dbReference type="SAM" id="Phobius"/>
    </source>
</evidence>
<dbReference type="RefSeq" id="WP_338434989.1">
    <property type="nucleotide sequence ID" value="NZ_JAUYVH010000001.1"/>
</dbReference>
<organism evidence="2 3">
    <name type="scientific">Keguizhuia sedimenti</name>
    <dbReference type="NCBI Taxonomy" id="3064264"/>
    <lineage>
        <taxon>Bacteria</taxon>
        <taxon>Pseudomonadati</taxon>
        <taxon>Pseudomonadota</taxon>
        <taxon>Betaproteobacteria</taxon>
        <taxon>Burkholderiales</taxon>
        <taxon>Oxalobacteraceae</taxon>
        <taxon>Keguizhuia</taxon>
    </lineage>
</organism>
<comment type="caution">
    <text evidence="2">The sequence shown here is derived from an EMBL/GenBank/DDBJ whole genome shotgun (WGS) entry which is preliminary data.</text>
</comment>
<keyword evidence="1" id="KW-0472">Membrane</keyword>
<keyword evidence="1" id="KW-0812">Transmembrane</keyword>
<gene>
    <name evidence="2" type="ORF">Q8A64_01900</name>
</gene>
<proteinExistence type="predicted"/>